<organism evidence="2 3">
    <name type="scientific">Candida albicans</name>
    <name type="common">Yeast</name>
    <dbReference type="NCBI Taxonomy" id="5476"/>
    <lineage>
        <taxon>Eukaryota</taxon>
        <taxon>Fungi</taxon>
        <taxon>Dikarya</taxon>
        <taxon>Ascomycota</taxon>
        <taxon>Saccharomycotina</taxon>
        <taxon>Pichiomycetes</taxon>
        <taxon>Debaryomycetaceae</taxon>
        <taxon>Candida/Lodderomyces clade</taxon>
        <taxon>Candida</taxon>
    </lineage>
</organism>
<evidence type="ECO:0000256" key="1">
    <source>
        <dbReference type="ARBA" id="ARBA00022729"/>
    </source>
</evidence>
<gene>
    <name evidence="2" type="ORF">FOB64_003033</name>
</gene>
<reference evidence="2 3" key="1">
    <citation type="submission" date="2020-03" db="EMBL/GenBank/DDBJ databases">
        <title>FDA dAtabase for Regulatory Grade micrObial Sequences (FDA-ARGOS): Supporting development and validation of Infectious Disease Dx tests.</title>
        <authorList>
            <person name="Campos J."/>
            <person name="Goldberg B."/>
            <person name="Tallon L."/>
            <person name="Sadzewicz L."/>
            <person name="Vavikolanu K."/>
            <person name="Mehta A."/>
            <person name="Aluvathingal J."/>
            <person name="Nadendla S."/>
            <person name="Nandy P."/>
            <person name="Geyer C."/>
            <person name="Yan Y."/>
            <person name="Sichtig H."/>
        </authorList>
    </citation>
    <scope>NUCLEOTIDE SEQUENCE [LARGE SCALE GENOMIC DNA]</scope>
    <source>
        <strain evidence="2 3">FDAARGOS_656</strain>
    </source>
</reference>
<evidence type="ECO:0000313" key="2">
    <source>
        <dbReference type="EMBL" id="KAF6069380.1"/>
    </source>
</evidence>
<dbReference type="Proteomes" id="UP000536275">
    <property type="component" value="Unassembled WGS sequence"/>
</dbReference>
<sequence length="434" mass="49511">MVGCNLLPPQTIKNYMEFPENLEKLNLTHCYLSTLFYFKFPNSLVELALSGNAIQDLTSYNDVNKNWTDLVNLQDLDLYSNRIDTFNNGWPLFNDMFNKQLQLVDLRLNVCSIEKIAEELNLPPQMKVLDLSNNSLTGPFYLSRSLKHLYVLNLAENSIDDIKIIHEDDDPCRLYLLNLSYNPTDVASKMCLTRVYENSHLYYYNYCLGIRDFAICKPTMIDTELLLTYKSNMVQVDNYNDIKTSELDNNKVVQVISTSSYIFSDEIVDNIFNQQSKPAKSSTKYIEVSYEDAISVSQSQIWARFKNCIPNHSQNRATYKQGWSIDLGSGGNARLDFSNFLGGIGPAFKNELVGSFGIGGSLTCEINAGNHLQIAVLVKSFTVDKVKQREVKFTKFGLKNSKKKGWTFFPKFVLFDKKSLEIACITDPKFLDCS</sequence>
<dbReference type="PANTHER" id="PTHR24373:SF275">
    <property type="entry name" value="TIR DOMAIN-CONTAINING PROTEIN"/>
    <property type="match status" value="1"/>
</dbReference>
<dbReference type="PANTHER" id="PTHR24373">
    <property type="entry name" value="SLIT RELATED LEUCINE-RICH REPEAT NEURONAL PROTEIN"/>
    <property type="match status" value="1"/>
</dbReference>
<evidence type="ECO:0000313" key="3">
    <source>
        <dbReference type="Proteomes" id="UP000536275"/>
    </source>
</evidence>
<keyword evidence="1" id="KW-0732">Signal</keyword>
<dbReference type="InterPro" id="IPR050328">
    <property type="entry name" value="Dev_Immune_Receptor"/>
</dbReference>
<dbReference type="SUPFAM" id="SSF52047">
    <property type="entry name" value="RNI-like"/>
    <property type="match status" value="1"/>
</dbReference>
<dbReference type="AlphaFoldDB" id="A0A8H6BYC6"/>
<name>A0A8H6BYC6_CANAX</name>
<accession>A0A8H6BYC6</accession>
<dbReference type="InterPro" id="IPR032675">
    <property type="entry name" value="LRR_dom_sf"/>
</dbReference>
<dbReference type="EMBL" id="JABWAD010000037">
    <property type="protein sequence ID" value="KAF6069380.1"/>
    <property type="molecule type" value="Genomic_DNA"/>
</dbReference>
<proteinExistence type="predicted"/>
<protein>
    <submittedName>
        <fullName evidence="2">Leucine rich repeat family protein</fullName>
    </submittedName>
</protein>
<comment type="caution">
    <text evidence="2">The sequence shown here is derived from an EMBL/GenBank/DDBJ whole genome shotgun (WGS) entry which is preliminary data.</text>
</comment>
<dbReference type="Gene3D" id="3.80.10.10">
    <property type="entry name" value="Ribonuclease Inhibitor"/>
    <property type="match status" value="2"/>
</dbReference>